<dbReference type="GO" id="GO:0009236">
    <property type="term" value="P:cobalamin biosynthetic process"/>
    <property type="evidence" value="ECO:0007669"/>
    <property type="project" value="UniProtKB-UniPathway"/>
</dbReference>
<dbReference type="GO" id="GO:0000166">
    <property type="term" value="F:nucleotide binding"/>
    <property type="evidence" value="ECO:0007669"/>
    <property type="project" value="InterPro"/>
</dbReference>
<dbReference type="InterPro" id="IPR027417">
    <property type="entry name" value="P-loop_NTPase"/>
</dbReference>
<reference evidence="1 2" key="1">
    <citation type="submission" date="2019-04" db="EMBL/GenBank/DDBJ databases">
        <title>Cohnella sp. nov. isolated from preserved vegetables.</title>
        <authorList>
            <person name="Lin S.-Y."/>
            <person name="Hung M.-H."/>
            <person name="Young C.-C."/>
        </authorList>
    </citation>
    <scope>NUCLEOTIDE SEQUENCE [LARGE SCALE GENOMIC DNA]</scope>
    <source>
        <strain evidence="1 2">CC-MHH1044</strain>
    </source>
</reference>
<dbReference type="Gene3D" id="3.40.50.300">
    <property type="entry name" value="P-loop containing nucleotide triphosphate hydrolases"/>
    <property type="match status" value="1"/>
</dbReference>
<dbReference type="UniPathway" id="UPA00148">
    <property type="reaction ID" value="UER00236"/>
</dbReference>
<evidence type="ECO:0000313" key="2">
    <source>
        <dbReference type="Proteomes" id="UP000310636"/>
    </source>
</evidence>
<dbReference type="OrthoDB" id="2639509at2"/>
<dbReference type="AlphaFoldDB" id="A0A4S4BPT7"/>
<proteinExistence type="predicted"/>
<dbReference type="RefSeq" id="WP_136371609.1">
    <property type="nucleotide sequence ID" value="NZ_SSOB01000027.1"/>
</dbReference>
<dbReference type="Proteomes" id="UP000310636">
    <property type="component" value="Unassembled WGS sequence"/>
</dbReference>
<gene>
    <name evidence="1" type="ORF">E6C55_20100</name>
</gene>
<dbReference type="SUPFAM" id="SSF52540">
    <property type="entry name" value="P-loop containing nucleoside triphosphate hydrolases"/>
    <property type="match status" value="1"/>
</dbReference>
<dbReference type="EMBL" id="SSOB01000027">
    <property type="protein sequence ID" value="THF76082.1"/>
    <property type="molecule type" value="Genomic_DNA"/>
</dbReference>
<evidence type="ECO:0000313" key="1">
    <source>
        <dbReference type="EMBL" id="THF76082.1"/>
    </source>
</evidence>
<sequence length="229" mass="26315">MLWMVTGGVGCGKSVYAERWAASLAREAILLSCPTWPNEREDLVGGRPDESALMEEERVVWMRWKADEKLSDRIDQINLKSNPFRADNRVIVLDSLSGWLRRAVREVRQMTLPPAPAEPPRRGRPKRIPETEDLFALRTDRAGKEFRRVVDALLRYHGRSIVVTEQPAPGLADDPWERWYARELAEANRRLAERSAELRMLVSGVAVEIRGPRMKRGNGNDEDLYSNRR</sequence>
<dbReference type="InterPro" id="IPR003203">
    <property type="entry name" value="CobU/CobP"/>
</dbReference>
<organism evidence="1 2">
    <name type="scientific">Cohnella fermenti</name>
    <dbReference type="NCBI Taxonomy" id="2565925"/>
    <lineage>
        <taxon>Bacteria</taxon>
        <taxon>Bacillati</taxon>
        <taxon>Bacillota</taxon>
        <taxon>Bacilli</taxon>
        <taxon>Bacillales</taxon>
        <taxon>Paenibacillaceae</taxon>
        <taxon>Cohnella</taxon>
    </lineage>
</organism>
<dbReference type="Pfam" id="PF02283">
    <property type="entry name" value="CobU"/>
    <property type="match status" value="1"/>
</dbReference>
<name>A0A4S4BPT7_9BACL</name>
<comment type="caution">
    <text evidence="1">The sequence shown here is derived from an EMBL/GenBank/DDBJ whole genome shotgun (WGS) entry which is preliminary data.</text>
</comment>
<dbReference type="GO" id="GO:0043752">
    <property type="term" value="F:adenosylcobinamide kinase activity"/>
    <property type="evidence" value="ECO:0007669"/>
    <property type="project" value="InterPro"/>
</dbReference>
<keyword evidence="2" id="KW-1185">Reference proteome</keyword>
<protein>
    <submittedName>
        <fullName evidence="1">Uncharacterized protein</fullName>
    </submittedName>
</protein>
<accession>A0A4S4BPT7</accession>